<evidence type="ECO:0000313" key="8">
    <source>
        <dbReference type="RefSeq" id="XP_039142148.1"/>
    </source>
</evidence>
<keyword evidence="2 5" id="KW-0479">Metal-binding</keyword>
<evidence type="ECO:0000256" key="4">
    <source>
        <dbReference type="ARBA" id="ARBA00023004"/>
    </source>
</evidence>
<organism evidence="7 8">
    <name type="scientific">Dioscorea cayennensis subsp. rotundata</name>
    <name type="common">White Guinea yam</name>
    <name type="synonym">Dioscorea rotundata</name>
    <dbReference type="NCBI Taxonomy" id="55577"/>
    <lineage>
        <taxon>Eukaryota</taxon>
        <taxon>Viridiplantae</taxon>
        <taxon>Streptophyta</taxon>
        <taxon>Embryophyta</taxon>
        <taxon>Tracheophyta</taxon>
        <taxon>Spermatophyta</taxon>
        <taxon>Magnoliopsida</taxon>
        <taxon>Liliopsida</taxon>
        <taxon>Dioscoreales</taxon>
        <taxon>Dioscoreaceae</taxon>
        <taxon>Dioscorea</taxon>
    </lineage>
</organism>
<evidence type="ECO:0000256" key="3">
    <source>
        <dbReference type="ARBA" id="ARBA00023002"/>
    </source>
</evidence>
<evidence type="ECO:0000256" key="1">
    <source>
        <dbReference type="ARBA" id="ARBA00008056"/>
    </source>
</evidence>
<dbReference type="InterPro" id="IPR005123">
    <property type="entry name" value="Oxoglu/Fe-dep_dioxygenase_dom"/>
</dbReference>
<dbReference type="PROSITE" id="PS51471">
    <property type="entry name" value="FE2OG_OXY"/>
    <property type="match status" value="1"/>
</dbReference>
<dbReference type="GO" id="GO:0046872">
    <property type="term" value="F:metal ion binding"/>
    <property type="evidence" value="ECO:0007669"/>
    <property type="project" value="UniProtKB-KW"/>
</dbReference>
<evidence type="ECO:0000259" key="6">
    <source>
        <dbReference type="PROSITE" id="PS51471"/>
    </source>
</evidence>
<keyword evidence="4 5" id="KW-0408">Iron</keyword>
<evidence type="ECO:0000256" key="5">
    <source>
        <dbReference type="RuleBase" id="RU003682"/>
    </source>
</evidence>
<feature type="domain" description="Fe2OG dioxygenase" evidence="6">
    <location>
        <begin position="166"/>
        <end position="271"/>
    </location>
</feature>
<dbReference type="RefSeq" id="XP_039142148.1">
    <property type="nucleotide sequence ID" value="XM_039286214.1"/>
</dbReference>
<dbReference type="Gene3D" id="2.60.120.330">
    <property type="entry name" value="B-lactam Antibiotic, Isopenicillin N Synthase, Chain"/>
    <property type="match status" value="1"/>
</dbReference>
<dbReference type="Pfam" id="PF14226">
    <property type="entry name" value="DIOX_N"/>
    <property type="match status" value="1"/>
</dbReference>
<proteinExistence type="inferred from homology"/>
<protein>
    <submittedName>
        <fullName evidence="8">2-oxoglutarate-Fe(II) type oxidoreductase hxnY-like</fullName>
    </submittedName>
</protein>
<dbReference type="SUPFAM" id="SSF51197">
    <property type="entry name" value="Clavaminate synthase-like"/>
    <property type="match status" value="1"/>
</dbReference>
<evidence type="ECO:0000256" key="2">
    <source>
        <dbReference type="ARBA" id="ARBA00022723"/>
    </source>
</evidence>
<evidence type="ECO:0000313" key="7">
    <source>
        <dbReference type="Proteomes" id="UP001515500"/>
    </source>
</evidence>
<dbReference type="GeneID" id="120279306"/>
<sequence length="315" mass="35439">MAGDLALPLIDLVSTDLDSIAKSIRKACVDHGFFYLINHGIEESFFQQVLEESKKFFSLPLDQKTKLKTRKDNWGYNPLPSLTLNSSSEVQGRLHEDFFISSSKISCSQFNANQWPPEELLPCWKAMMESYYEKMLAVSKKLISLMALSLGLDDLFFEKIGALHEPLAYVRVLHYPGKSFEGSCGSLGASAHSDFGMVTLLLSDGVRGLQICRDKDRCPQLWEDVPHVHGALIVNVGDTSERWTNCLFRSTLHRVLITEQERYSVAFFLDGDPACMIECLESCCSKENPPRFPTIRCADYLLGHISAELDNLGLK</sequence>
<name>A0AB40CQ13_DIOCR</name>
<comment type="similarity">
    <text evidence="1 5">Belongs to the iron/ascorbate-dependent oxidoreductase family.</text>
</comment>
<dbReference type="Pfam" id="PF03171">
    <property type="entry name" value="2OG-FeII_Oxy"/>
    <property type="match status" value="1"/>
</dbReference>
<dbReference type="Proteomes" id="UP001515500">
    <property type="component" value="Chromosome 16"/>
</dbReference>
<accession>A0AB40CQ13</accession>
<dbReference type="PRINTS" id="PR00682">
    <property type="entry name" value="IPNSYNTHASE"/>
</dbReference>
<keyword evidence="3 5" id="KW-0560">Oxidoreductase</keyword>
<dbReference type="GO" id="GO:0051213">
    <property type="term" value="F:dioxygenase activity"/>
    <property type="evidence" value="ECO:0007669"/>
    <property type="project" value="UniProtKB-ARBA"/>
</dbReference>
<keyword evidence="7" id="KW-1185">Reference proteome</keyword>
<dbReference type="PANTHER" id="PTHR10209">
    <property type="entry name" value="OXIDOREDUCTASE, 2OG-FE II OXYGENASE FAMILY PROTEIN"/>
    <property type="match status" value="1"/>
</dbReference>
<gene>
    <name evidence="8" type="primary">LOC120279306</name>
</gene>
<dbReference type="AlphaFoldDB" id="A0AB40CQ13"/>
<dbReference type="InterPro" id="IPR044861">
    <property type="entry name" value="IPNS-like_FE2OG_OXY"/>
</dbReference>
<dbReference type="InterPro" id="IPR026992">
    <property type="entry name" value="DIOX_N"/>
</dbReference>
<dbReference type="InterPro" id="IPR027443">
    <property type="entry name" value="IPNS-like_sf"/>
</dbReference>
<dbReference type="PANTHER" id="PTHR10209:SF590">
    <property type="entry name" value="2-OXOGLUTARATE (2OG) AND FE(II)-DEPENDENT OXYGENASE SUPERFAMILY PROTEIN"/>
    <property type="match status" value="1"/>
</dbReference>
<reference evidence="8" key="1">
    <citation type="submission" date="2025-08" db="UniProtKB">
        <authorList>
            <consortium name="RefSeq"/>
        </authorList>
    </citation>
    <scope>IDENTIFICATION</scope>
</reference>